<dbReference type="PROSITE" id="PS00238">
    <property type="entry name" value="OPSIN"/>
    <property type="match status" value="1"/>
</dbReference>
<feature type="transmembrane region" description="Helical" evidence="12">
    <location>
        <begin position="101"/>
        <end position="126"/>
    </location>
</feature>
<proteinExistence type="evidence at transcript level"/>
<evidence type="ECO:0000256" key="2">
    <source>
        <dbReference type="ARBA" id="ARBA00022543"/>
    </source>
</evidence>
<dbReference type="PRINTS" id="PR00237">
    <property type="entry name" value="GPCRRHODOPSN"/>
</dbReference>
<keyword evidence="6 12" id="KW-1133">Transmembrane helix</keyword>
<evidence type="ECO:0000256" key="11">
    <source>
        <dbReference type="ARBA" id="ARBA00023224"/>
    </source>
</evidence>
<dbReference type="PROSITE" id="PS50262">
    <property type="entry name" value="G_PROTEIN_RECEP_F1_2"/>
    <property type="match status" value="1"/>
</dbReference>
<dbReference type="GO" id="GO:0009881">
    <property type="term" value="F:photoreceptor activity"/>
    <property type="evidence" value="ECO:0007669"/>
    <property type="project" value="UniProtKB-KW"/>
</dbReference>
<dbReference type="InterPro" id="IPR000276">
    <property type="entry name" value="GPCR_Rhodpsn"/>
</dbReference>
<evidence type="ECO:0000256" key="10">
    <source>
        <dbReference type="ARBA" id="ARBA00023170"/>
    </source>
</evidence>
<dbReference type="GO" id="GO:0016020">
    <property type="term" value="C:membrane"/>
    <property type="evidence" value="ECO:0007669"/>
    <property type="project" value="UniProtKB-SubCell"/>
</dbReference>
<evidence type="ECO:0000256" key="7">
    <source>
        <dbReference type="ARBA" id="ARBA00022991"/>
    </source>
</evidence>
<dbReference type="InterPro" id="IPR017452">
    <property type="entry name" value="GPCR_Rhodpsn_7TM"/>
</dbReference>
<dbReference type="Pfam" id="PF00001">
    <property type="entry name" value="7tm_1"/>
    <property type="match status" value="1"/>
</dbReference>
<dbReference type="SUPFAM" id="SSF81321">
    <property type="entry name" value="Family A G protein-coupled receptor-like"/>
    <property type="match status" value="1"/>
</dbReference>
<feature type="transmembrane region" description="Helical" evidence="12">
    <location>
        <begin position="62"/>
        <end position="81"/>
    </location>
</feature>
<evidence type="ECO:0000256" key="9">
    <source>
        <dbReference type="ARBA" id="ARBA00023136"/>
    </source>
</evidence>
<accession>A0A1J0CN84</accession>
<name>A0A1J0CN84_ARGIR</name>
<dbReference type="GO" id="GO:0007602">
    <property type="term" value="P:phototransduction"/>
    <property type="evidence" value="ECO:0007669"/>
    <property type="project" value="UniProtKB-KW"/>
</dbReference>
<dbReference type="EMBL" id="KX550902">
    <property type="protein sequence ID" value="APB88014.1"/>
    <property type="molecule type" value="mRNA"/>
</dbReference>
<dbReference type="AlphaFoldDB" id="A0A1J0CN84"/>
<evidence type="ECO:0000256" key="4">
    <source>
        <dbReference type="ARBA" id="ARBA00022692"/>
    </source>
</evidence>
<sequence length="407" mass="46154">MVRIWSNISNGNQPSGALGIQPSGYRTIGIIISIVSVLGISGNLLIVLVFTKRRSVRRPINFFVLNLALSDLFVALIGYPMTAVSAFSNRWIFESAGCKLYAFICFNSGVSSIMTHAALGFCRYVIVCKYGYRKKITETMVLKIIFCIWFFALFWTVSPLLGWSSYVEEIIPVSCSLNWFGQEVGDLTYTVSVIVAIYMFPLSVITFSYGMILRKKLCISTRRNETRTRQGYMPRYIQDLEQRVTLISFMMMSAFIVAWTPYAIMSGMSVASFNFNHSVAALPTLFAKASCAYNPFIYAFTNSTFRDSLKEMMAPWTRRRVGVAAFTLWPRVTYYQQRRTNSVIYTVGSDLPDERLFMANSLNTNSSNERIRRIRANSGLYSQTVRIEPRDPVIISPNSNNVDFSAI</sequence>
<keyword evidence="2" id="KW-0600">Photoreceptor protein</keyword>
<evidence type="ECO:0000259" key="13">
    <source>
        <dbReference type="PROSITE" id="PS50262"/>
    </source>
</evidence>
<keyword evidence="10" id="KW-0675">Receptor</keyword>
<organism evidence="14">
    <name type="scientific">Argopecten irradians</name>
    <name type="common">Bay scallop</name>
    <name type="synonym">Aequipecten irradians</name>
    <dbReference type="NCBI Taxonomy" id="31199"/>
    <lineage>
        <taxon>Eukaryota</taxon>
        <taxon>Metazoa</taxon>
        <taxon>Spiralia</taxon>
        <taxon>Lophotrochozoa</taxon>
        <taxon>Mollusca</taxon>
        <taxon>Bivalvia</taxon>
        <taxon>Autobranchia</taxon>
        <taxon>Pteriomorphia</taxon>
        <taxon>Pectinida</taxon>
        <taxon>Pectinoidea</taxon>
        <taxon>Pectinidae</taxon>
        <taxon>Argopecten</taxon>
    </lineage>
</organism>
<feature type="transmembrane region" description="Helical" evidence="12">
    <location>
        <begin position="146"/>
        <end position="167"/>
    </location>
</feature>
<evidence type="ECO:0000313" key="14">
    <source>
        <dbReference type="EMBL" id="APB88014.1"/>
    </source>
</evidence>
<evidence type="ECO:0000256" key="5">
    <source>
        <dbReference type="ARBA" id="ARBA00022925"/>
    </source>
</evidence>
<comment type="subcellular location">
    <subcellularLocation>
        <location evidence="1">Membrane</location>
        <topology evidence="1">Multi-pass membrane protein</topology>
    </subcellularLocation>
</comment>
<keyword evidence="7" id="KW-0157">Chromophore</keyword>
<dbReference type="Gene3D" id="1.20.1070.10">
    <property type="entry name" value="Rhodopsin 7-helix transmembrane proteins"/>
    <property type="match status" value="1"/>
</dbReference>
<keyword evidence="4 12" id="KW-0812">Transmembrane</keyword>
<dbReference type="GO" id="GO:0004930">
    <property type="term" value="F:G protein-coupled receptor activity"/>
    <property type="evidence" value="ECO:0007669"/>
    <property type="project" value="UniProtKB-KW"/>
</dbReference>
<keyword evidence="11" id="KW-0807">Transducer</keyword>
<keyword evidence="5" id="KW-0681">Retinal protein</keyword>
<keyword evidence="3" id="KW-0716">Sensory transduction</keyword>
<protein>
    <submittedName>
        <fullName evidence="14">Go coupled opsin 1</fullName>
    </submittedName>
</protein>
<evidence type="ECO:0000256" key="12">
    <source>
        <dbReference type="SAM" id="Phobius"/>
    </source>
</evidence>
<evidence type="ECO:0000256" key="8">
    <source>
        <dbReference type="ARBA" id="ARBA00023040"/>
    </source>
</evidence>
<dbReference type="InterPro" id="IPR050125">
    <property type="entry name" value="GPCR_opsins"/>
</dbReference>
<reference evidence="14" key="1">
    <citation type="journal article" date="2016" name="Genome Biol. Evol.">
        <title>The last common ancestor of most bilaterian animals possessed at least 9 opsins.</title>
        <authorList>
            <person name="Ramirez M.D."/>
            <person name="Pairett A.N."/>
            <person name="Pankey M.S."/>
            <person name="Serb J.M."/>
            <person name="Speiser D.I."/>
            <person name="Swafford A.J."/>
            <person name="Oakley T.H."/>
        </authorList>
    </citation>
    <scope>NUCLEOTIDE SEQUENCE</scope>
    <source>
        <strain evidence="14">Air-opnGo1</strain>
    </source>
</reference>
<feature type="transmembrane region" description="Helical" evidence="12">
    <location>
        <begin position="28"/>
        <end position="50"/>
    </location>
</feature>
<dbReference type="FunFam" id="1.20.1070.10:FF:000219">
    <property type="entry name" value="Opsin 5-like 2"/>
    <property type="match status" value="1"/>
</dbReference>
<feature type="transmembrane region" description="Helical" evidence="12">
    <location>
        <begin position="187"/>
        <end position="213"/>
    </location>
</feature>
<evidence type="ECO:0000256" key="1">
    <source>
        <dbReference type="ARBA" id="ARBA00004141"/>
    </source>
</evidence>
<dbReference type="PANTHER" id="PTHR24240">
    <property type="entry name" value="OPSIN"/>
    <property type="match status" value="1"/>
</dbReference>
<keyword evidence="8" id="KW-0297">G-protein coupled receptor</keyword>
<feature type="transmembrane region" description="Helical" evidence="12">
    <location>
        <begin position="244"/>
        <end position="264"/>
    </location>
</feature>
<keyword evidence="9 12" id="KW-0472">Membrane</keyword>
<dbReference type="InterPro" id="IPR027430">
    <property type="entry name" value="Retinal_BS"/>
</dbReference>
<feature type="domain" description="G-protein coupled receptors family 1 profile" evidence="13">
    <location>
        <begin position="42"/>
        <end position="298"/>
    </location>
</feature>
<evidence type="ECO:0000256" key="6">
    <source>
        <dbReference type="ARBA" id="ARBA00022989"/>
    </source>
</evidence>
<evidence type="ECO:0000256" key="3">
    <source>
        <dbReference type="ARBA" id="ARBA00022606"/>
    </source>
</evidence>